<feature type="domain" description="Dynamin-type G" evidence="4">
    <location>
        <begin position="36"/>
        <end position="324"/>
    </location>
</feature>
<dbReference type="PROSITE" id="PS51388">
    <property type="entry name" value="GED"/>
    <property type="match status" value="1"/>
</dbReference>
<dbReference type="GO" id="GO:0016020">
    <property type="term" value="C:membrane"/>
    <property type="evidence" value="ECO:0007669"/>
    <property type="project" value="TreeGrafter"/>
</dbReference>
<accession>A0AAJ0BR42</accession>
<evidence type="ECO:0000256" key="1">
    <source>
        <dbReference type="ARBA" id="ARBA00022741"/>
    </source>
</evidence>
<evidence type="ECO:0000256" key="2">
    <source>
        <dbReference type="ARBA" id="ARBA00023134"/>
    </source>
</evidence>
<evidence type="ECO:0000313" key="6">
    <source>
        <dbReference type="Proteomes" id="UP001244011"/>
    </source>
</evidence>
<keyword evidence="1" id="KW-0547">Nucleotide-binding</keyword>
<name>A0AAJ0BR42_9PEZI</name>
<keyword evidence="2" id="KW-0342">GTP-binding</keyword>
<sequence>MVVVGLDTSALQEIQNRQKELLDIIDSLRDQDIGRYVELPQIIVVGDQSSGKSSVLEAISRVRFPSKSGLCTRFATELVLRTSREPSIQVTIKPRPEEPDDVKKKLEEFNNTQFEKADLEDIIKQASGHMGLDDNGGWHRFSKRILRVKVSGPDVPQLTLVDLPGFYHSGDKDQPLSGRHVVNGLVKEYMEQKSSIILAVVSANNLPIMQQVIEEIDGHDKDRQRTLGIITKPDKLDKGSEDEAVYLQLLKNTRDSSHYLTHGWHVLRNRAEHEARGFSSRDKTESELFQSAPWASVPTRNKGIASLRDKLSRMLLKHIERSLPRVRKHIEQNIKDRERILGALGEERCNESDWRGYLEKMARKFTGLAEQAVEGSYTDDEFFGDICPGTEPEGDRGQKNLRAHVRRLNRTFVAVMHKKGANRVIQWRDKADEEPWVSVSVPPELEKLAARYDVNDPVPITQDELEQDIRKWAAVFLGREFPGSYNTKLALKLFESQAKPWESIGTRHIDLVMEAAESFANAALSHVMGDDEKGRNRIVAAFVTPFFQEKKRDLESKLQELLPRYNKTGFSLALEDAFEQRITERAMRLVDRQVETMLDDAAVKVPEPAMRALKNPEFAQVAMNQRYSSIQQFGIERVVDYMVEYYGMLMRSFTENMVILAVENQLMCEMPRIFTTAKIVRLDKDMLEKLAGESDDVRSTRQEIKAELASLKTGLELCSKWRQPDLKGIGKSQP</sequence>
<dbReference type="InterPro" id="IPR027417">
    <property type="entry name" value="P-loop_NTPase"/>
</dbReference>
<dbReference type="GO" id="GO:0005874">
    <property type="term" value="C:microtubule"/>
    <property type="evidence" value="ECO:0007669"/>
    <property type="project" value="TreeGrafter"/>
</dbReference>
<feature type="domain" description="GED" evidence="3">
    <location>
        <begin position="635"/>
        <end position="726"/>
    </location>
</feature>
<dbReference type="GeneID" id="85312346"/>
<organism evidence="5 6">
    <name type="scientific">Phialemonium atrogriseum</name>
    <dbReference type="NCBI Taxonomy" id="1093897"/>
    <lineage>
        <taxon>Eukaryota</taxon>
        <taxon>Fungi</taxon>
        <taxon>Dikarya</taxon>
        <taxon>Ascomycota</taxon>
        <taxon>Pezizomycotina</taxon>
        <taxon>Sordariomycetes</taxon>
        <taxon>Sordariomycetidae</taxon>
        <taxon>Cephalothecales</taxon>
        <taxon>Cephalothecaceae</taxon>
        <taxon>Phialemonium</taxon>
    </lineage>
</organism>
<dbReference type="PRINTS" id="PR00195">
    <property type="entry name" value="DYNAMIN"/>
</dbReference>
<proteinExistence type="predicted"/>
<dbReference type="InterPro" id="IPR000375">
    <property type="entry name" value="Dynamin_stalk"/>
</dbReference>
<dbReference type="InterPro" id="IPR022812">
    <property type="entry name" value="Dynamin"/>
</dbReference>
<dbReference type="GO" id="GO:0008017">
    <property type="term" value="F:microtubule binding"/>
    <property type="evidence" value="ECO:0007669"/>
    <property type="project" value="TreeGrafter"/>
</dbReference>
<dbReference type="InterPro" id="IPR045063">
    <property type="entry name" value="Dynamin_N"/>
</dbReference>
<dbReference type="EMBL" id="MU839034">
    <property type="protein sequence ID" value="KAK1762685.1"/>
    <property type="molecule type" value="Genomic_DNA"/>
</dbReference>
<evidence type="ECO:0000259" key="4">
    <source>
        <dbReference type="PROSITE" id="PS51718"/>
    </source>
</evidence>
<dbReference type="PANTHER" id="PTHR11566:SF149">
    <property type="entry name" value="GTPASE, PUTATIVE (AFU_ORTHOLOGUE AFUA_6G11890)-RELATED"/>
    <property type="match status" value="1"/>
</dbReference>
<dbReference type="GO" id="GO:0006897">
    <property type="term" value="P:endocytosis"/>
    <property type="evidence" value="ECO:0007669"/>
    <property type="project" value="TreeGrafter"/>
</dbReference>
<dbReference type="CDD" id="cd08771">
    <property type="entry name" value="DLP_1"/>
    <property type="match status" value="1"/>
</dbReference>
<dbReference type="GO" id="GO:0005525">
    <property type="term" value="F:GTP binding"/>
    <property type="evidence" value="ECO:0007669"/>
    <property type="project" value="InterPro"/>
</dbReference>
<dbReference type="GO" id="GO:0016559">
    <property type="term" value="P:peroxisome fission"/>
    <property type="evidence" value="ECO:0007669"/>
    <property type="project" value="TreeGrafter"/>
</dbReference>
<evidence type="ECO:0000259" key="3">
    <source>
        <dbReference type="PROSITE" id="PS51388"/>
    </source>
</evidence>
<dbReference type="Pfam" id="PF00350">
    <property type="entry name" value="Dynamin_N"/>
    <property type="match status" value="1"/>
</dbReference>
<dbReference type="PROSITE" id="PS51718">
    <property type="entry name" value="G_DYNAMIN_2"/>
    <property type="match status" value="1"/>
</dbReference>
<comment type="caution">
    <text evidence="5">The sequence shown here is derived from an EMBL/GenBank/DDBJ whole genome shotgun (WGS) entry which is preliminary data.</text>
</comment>
<dbReference type="FunFam" id="3.40.50.300:FF:001425">
    <property type="entry name" value="Dynamin GTPase, putative"/>
    <property type="match status" value="1"/>
</dbReference>
<protein>
    <submittedName>
        <fullName evidence="5">Dynamin-like protein 4C</fullName>
    </submittedName>
</protein>
<dbReference type="InterPro" id="IPR030381">
    <property type="entry name" value="G_DYNAMIN_dom"/>
</dbReference>
<dbReference type="GO" id="GO:0003924">
    <property type="term" value="F:GTPase activity"/>
    <property type="evidence" value="ECO:0007669"/>
    <property type="project" value="InterPro"/>
</dbReference>
<dbReference type="GO" id="GO:0048312">
    <property type="term" value="P:intracellular distribution of mitochondria"/>
    <property type="evidence" value="ECO:0007669"/>
    <property type="project" value="TreeGrafter"/>
</dbReference>
<dbReference type="SMART" id="SM00053">
    <property type="entry name" value="DYNc"/>
    <property type="match status" value="1"/>
</dbReference>
<dbReference type="InterPro" id="IPR020850">
    <property type="entry name" value="GED_dom"/>
</dbReference>
<dbReference type="InterPro" id="IPR001401">
    <property type="entry name" value="Dynamin_GTPase"/>
</dbReference>
<evidence type="ECO:0000313" key="5">
    <source>
        <dbReference type="EMBL" id="KAK1762685.1"/>
    </source>
</evidence>
<gene>
    <name evidence="5" type="ORF">QBC33DRAFT_551294</name>
</gene>
<dbReference type="SUPFAM" id="SSF52540">
    <property type="entry name" value="P-loop containing nucleoside triphosphate hydrolases"/>
    <property type="match status" value="1"/>
</dbReference>
<dbReference type="GO" id="GO:0000266">
    <property type="term" value="P:mitochondrial fission"/>
    <property type="evidence" value="ECO:0007669"/>
    <property type="project" value="TreeGrafter"/>
</dbReference>
<dbReference type="Proteomes" id="UP001244011">
    <property type="component" value="Unassembled WGS sequence"/>
</dbReference>
<dbReference type="PANTHER" id="PTHR11566">
    <property type="entry name" value="DYNAMIN"/>
    <property type="match status" value="1"/>
</dbReference>
<dbReference type="Pfam" id="PF01031">
    <property type="entry name" value="Dynamin_M"/>
    <property type="match status" value="1"/>
</dbReference>
<dbReference type="RefSeq" id="XP_060278898.1">
    <property type="nucleotide sequence ID" value="XM_060429159.1"/>
</dbReference>
<dbReference type="AlphaFoldDB" id="A0AAJ0BR42"/>
<reference evidence="5" key="1">
    <citation type="submission" date="2023-06" db="EMBL/GenBank/DDBJ databases">
        <title>Genome-scale phylogeny and comparative genomics of the fungal order Sordariales.</title>
        <authorList>
            <consortium name="Lawrence Berkeley National Laboratory"/>
            <person name="Hensen N."/>
            <person name="Bonometti L."/>
            <person name="Westerberg I."/>
            <person name="Brannstrom I.O."/>
            <person name="Guillou S."/>
            <person name="Cros-Aarteil S."/>
            <person name="Calhoun S."/>
            <person name="Haridas S."/>
            <person name="Kuo A."/>
            <person name="Mondo S."/>
            <person name="Pangilinan J."/>
            <person name="Riley R."/>
            <person name="Labutti K."/>
            <person name="Andreopoulos B."/>
            <person name="Lipzen A."/>
            <person name="Chen C."/>
            <person name="Yanf M."/>
            <person name="Daum C."/>
            <person name="Ng V."/>
            <person name="Clum A."/>
            <person name="Steindorff A."/>
            <person name="Ohm R."/>
            <person name="Martin F."/>
            <person name="Silar P."/>
            <person name="Natvig D."/>
            <person name="Lalanne C."/>
            <person name="Gautier V."/>
            <person name="Ament-Velasquez S.L."/>
            <person name="Kruys A."/>
            <person name="Hutchinson M.I."/>
            <person name="Powell A.J."/>
            <person name="Barry K."/>
            <person name="Miller A.N."/>
            <person name="Grigoriev I.V."/>
            <person name="Debuchy R."/>
            <person name="Gladieux P."/>
            <person name="Thoren M.H."/>
            <person name="Johannesson H."/>
        </authorList>
    </citation>
    <scope>NUCLEOTIDE SEQUENCE</scope>
    <source>
        <strain evidence="5">8032-3</strain>
    </source>
</reference>
<dbReference type="GO" id="GO:0005739">
    <property type="term" value="C:mitochondrion"/>
    <property type="evidence" value="ECO:0007669"/>
    <property type="project" value="TreeGrafter"/>
</dbReference>
<keyword evidence="6" id="KW-1185">Reference proteome</keyword>
<dbReference type="Gene3D" id="3.40.50.300">
    <property type="entry name" value="P-loop containing nucleotide triphosphate hydrolases"/>
    <property type="match status" value="1"/>
</dbReference>